<evidence type="ECO:0000313" key="2">
    <source>
        <dbReference type="EMBL" id="WUR02693.1"/>
    </source>
</evidence>
<dbReference type="KEGG" id="vnx:VNE69_02214"/>
<protein>
    <submittedName>
        <fullName evidence="2">SP-containing protein</fullName>
    </submittedName>
</protein>
<gene>
    <name evidence="2" type="ORF">VNE69_02214</name>
</gene>
<keyword evidence="3" id="KW-1185">Reference proteome</keyword>
<dbReference type="EMBL" id="CP142727">
    <property type="protein sequence ID" value="WUR02693.1"/>
    <property type="molecule type" value="Genomic_DNA"/>
</dbReference>
<name>A0AAX4J9U3_9MICR</name>
<dbReference type="GeneID" id="90540504"/>
<evidence type="ECO:0000313" key="3">
    <source>
        <dbReference type="Proteomes" id="UP001334084"/>
    </source>
</evidence>
<dbReference type="RefSeq" id="XP_065328838.1">
    <property type="nucleotide sequence ID" value="XM_065472766.1"/>
</dbReference>
<evidence type="ECO:0000256" key="1">
    <source>
        <dbReference type="SAM" id="SignalP"/>
    </source>
</evidence>
<keyword evidence="1" id="KW-0732">Signal</keyword>
<accession>A0AAX4J9U3</accession>
<dbReference type="AlphaFoldDB" id="A0AAX4J9U3"/>
<sequence length="249" mass="29736">MLFIILYQVYALLSFNIESNSHEVYATSKNIPTSTYKSQNSNYDLKDINNQPFYIHYDYVDIENLKKISKIVFRTLMYDSSVIEIMYSFFNVSKPINSNVMKKLERKFQKDVTLFLLNIRPRRKSRNLNSFIQTLAYNSYKLIYHLSRNYKINTSTDRTILMYSIRNNIKLKVKTEFQREIEKLFDDDVLFEVFENQKMFLEGFVNSSSKYNTTQNVVTAKVPLSYKKNEITDKFKRQKVLSNNFIRFG</sequence>
<organism evidence="2 3">
    <name type="scientific">Vairimorpha necatrix</name>
    <dbReference type="NCBI Taxonomy" id="6039"/>
    <lineage>
        <taxon>Eukaryota</taxon>
        <taxon>Fungi</taxon>
        <taxon>Fungi incertae sedis</taxon>
        <taxon>Microsporidia</taxon>
        <taxon>Nosematidae</taxon>
        <taxon>Vairimorpha</taxon>
    </lineage>
</organism>
<feature type="chain" id="PRO_5043948977" evidence="1">
    <location>
        <begin position="22"/>
        <end position="249"/>
    </location>
</feature>
<dbReference type="Proteomes" id="UP001334084">
    <property type="component" value="Chromosome 2"/>
</dbReference>
<reference evidence="2" key="1">
    <citation type="journal article" date="2024" name="BMC Genomics">
        <title>Functional annotation of a divergent genome using sequence and structure-based similarity.</title>
        <authorList>
            <person name="Svedberg D."/>
            <person name="Winiger R.R."/>
            <person name="Berg A."/>
            <person name="Sharma H."/>
            <person name="Tellgren-Roth C."/>
            <person name="Debrunner-Vossbrinck B.A."/>
            <person name="Vossbrinck C.R."/>
            <person name="Barandun J."/>
        </authorList>
    </citation>
    <scope>NUCLEOTIDE SEQUENCE</scope>
    <source>
        <strain evidence="2">Illinois isolate</strain>
    </source>
</reference>
<feature type="signal peptide" evidence="1">
    <location>
        <begin position="1"/>
        <end position="21"/>
    </location>
</feature>
<proteinExistence type="predicted"/>